<evidence type="ECO:0000256" key="3">
    <source>
        <dbReference type="ARBA" id="ARBA00023002"/>
    </source>
</evidence>
<dbReference type="PANTHER" id="PTHR42847">
    <property type="entry name" value="ALKANESULFONATE MONOOXYGENASE"/>
    <property type="match status" value="1"/>
</dbReference>
<evidence type="ECO:0000256" key="4">
    <source>
        <dbReference type="ARBA" id="ARBA00023033"/>
    </source>
</evidence>
<accession>A0ABW3YB43</accession>
<sequence length="307" mass="33450">MATPRIGVSLPHFGPYVGPDAVVTVAQAAERFGFHAVSVSERLLMPVRSDWSNDAKLPESYAWDPLELLTWAAAHTQRIRLSTGIVNAIFQPPIVLARRLATLDQLSRGRLDVGLGQGGGGTPETAYLIPEEFTAVGVPVDRRGPGFVEHVAAMRACWAPDPVEFHGRYYRIPRSTVGPKPYAGTIPLYFGALVRRTIERAAQLADGVVLVAIDWDETRTKIDWYRDAGGTGRVVVNTMPSYPEGVLTETTFTDMVLADLDRAGAAGVDEMHISLNLGTPVPPDRQAELLEALATKLSLDRMEISRP</sequence>
<evidence type="ECO:0000313" key="6">
    <source>
        <dbReference type="EMBL" id="MFD1320645.1"/>
    </source>
</evidence>
<dbReference type="InterPro" id="IPR050172">
    <property type="entry name" value="SsuD_RutA_monooxygenase"/>
</dbReference>
<dbReference type="NCBIfam" id="TIGR03619">
    <property type="entry name" value="F420_Rv2161c"/>
    <property type="match status" value="1"/>
</dbReference>
<feature type="domain" description="Luciferase-like" evidence="5">
    <location>
        <begin position="18"/>
        <end position="227"/>
    </location>
</feature>
<dbReference type="EMBL" id="JBHTMP010000006">
    <property type="protein sequence ID" value="MFD1320645.1"/>
    <property type="molecule type" value="Genomic_DNA"/>
</dbReference>
<protein>
    <submittedName>
        <fullName evidence="6">TIGR03619 family F420-dependent LLM class oxidoreductase</fullName>
        <ecNumber evidence="6">1.-.-.-</ecNumber>
    </submittedName>
</protein>
<dbReference type="GO" id="GO:0016491">
    <property type="term" value="F:oxidoreductase activity"/>
    <property type="evidence" value="ECO:0007669"/>
    <property type="project" value="UniProtKB-KW"/>
</dbReference>
<dbReference type="InterPro" id="IPR011251">
    <property type="entry name" value="Luciferase-like_dom"/>
</dbReference>
<evidence type="ECO:0000256" key="1">
    <source>
        <dbReference type="ARBA" id="ARBA00022630"/>
    </source>
</evidence>
<proteinExistence type="predicted"/>
<keyword evidence="2" id="KW-0288">FMN</keyword>
<dbReference type="RefSeq" id="WP_377567841.1">
    <property type="nucleotide sequence ID" value="NZ_JBHTMP010000006.1"/>
</dbReference>
<keyword evidence="1" id="KW-0285">Flavoprotein</keyword>
<evidence type="ECO:0000259" key="5">
    <source>
        <dbReference type="Pfam" id="PF00296"/>
    </source>
</evidence>
<comment type="caution">
    <text evidence="6">The sequence shown here is derived from an EMBL/GenBank/DDBJ whole genome shotgun (WGS) entry which is preliminary data.</text>
</comment>
<dbReference type="PANTHER" id="PTHR42847:SF4">
    <property type="entry name" value="ALKANESULFONATE MONOOXYGENASE-RELATED"/>
    <property type="match status" value="1"/>
</dbReference>
<dbReference type="Gene3D" id="3.20.20.30">
    <property type="entry name" value="Luciferase-like domain"/>
    <property type="match status" value="1"/>
</dbReference>
<name>A0ABW3YB43_9ACTN</name>
<dbReference type="Proteomes" id="UP001597260">
    <property type="component" value="Unassembled WGS sequence"/>
</dbReference>
<dbReference type="Pfam" id="PF00296">
    <property type="entry name" value="Bac_luciferase"/>
    <property type="match status" value="1"/>
</dbReference>
<dbReference type="SUPFAM" id="SSF51679">
    <property type="entry name" value="Bacterial luciferase-like"/>
    <property type="match status" value="1"/>
</dbReference>
<keyword evidence="3 6" id="KW-0560">Oxidoreductase</keyword>
<evidence type="ECO:0000256" key="2">
    <source>
        <dbReference type="ARBA" id="ARBA00022643"/>
    </source>
</evidence>
<dbReference type="InterPro" id="IPR036661">
    <property type="entry name" value="Luciferase-like_sf"/>
</dbReference>
<keyword evidence="7" id="KW-1185">Reference proteome</keyword>
<dbReference type="EC" id="1.-.-.-" evidence="6"/>
<keyword evidence="4" id="KW-0503">Monooxygenase</keyword>
<gene>
    <name evidence="6" type="ORF">ACFQ4H_06010</name>
</gene>
<reference evidence="7" key="1">
    <citation type="journal article" date="2019" name="Int. J. Syst. Evol. Microbiol.">
        <title>The Global Catalogue of Microorganisms (GCM) 10K type strain sequencing project: providing services to taxonomists for standard genome sequencing and annotation.</title>
        <authorList>
            <consortium name="The Broad Institute Genomics Platform"/>
            <consortium name="The Broad Institute Genome Sequencing Center for Infectious Disease"/>
            <person name="Wu L."/>
            <person name="Ma J."/>
        </authorList>
    </citation>
    <scope>NUCLEOTIDE SEQUENCE [LARGE SCALE GENOMIC DNA]</scope>
    <source>
        <strain evidence="7">JCM 31037</strain>
    </source>
</reference>
<dbReference type="InterPro" id="IPR019921">
    <property type="entry name" value="Lucif-like_OxRdtase_Rv2161c"/>
</dbReference>
<evidence type="ECO:0000313" key="7">
    <source>
        <dbReference type="Proteomes" id="UP001597260"/>
    </source>
</evidence>
<organism evidence="6 7">
    <name type="scientific">Micromonospora sonneratiae</name>
    <dbReference type="NCBI Taxonomy" id="1184706"/>
    <lineage>
        <taxon>Bacteria</taxon>
        <taxon>Bacillati</taxon>
        <taxon>Actinomycetota</taxon>
        <taxon>Actinomycetes</taxon>
        <taxon>Micromonosporales</taxon>
        <taxon>Micromonosporaceae</taxon>
        <taxon>Micromonospora</taxon>
    </lineage>
</organism>